<evidence type="ECO:0000313" key="4">
    <source>
        <dbReference type="Proteomes" id="UP000028828"/>
    </source>
</evidence>
<feature type="compositionally biased region" description="Basic residues" evidence="2">
    <location>
        <begin position="1"/>
        <end position="19"/>
    </location>
</feature>
<evidence type="ECO:0000256" key="2">
    <source>
        <dbReference type="SAM" id="MobiDB-lite"/>
    </source>
</evidence>
<dbReference type="AlphaFoldDB" id="A0A086JGT2"/>
<dbReference type="Proteomes" id="UP000028828">
    <property type="component" value="Unassembled WGS sequence"/>
</dbReference>
<comment type="caution">
    <text evidence="3">The sequence shown here is derived from an EMBL/GenBank/DDBJ whole genome shotgun (WGS) entry which is preliminary data.</text>
</comment>
<dbReference type="VEuPathDB" id="ToxoDB:TGP89_223915"/>
<evidence type="ECO:0000256" key="1">
    <source>
        <dbReference type="SAM" id="Coils"/>
    </source>
</evidence>
<proteinExistence type="predicted"/>
<dbReference type="EMBL" id="AEYI02001964">
    <property type="protein sequence ID" value="KFG31350.1"/>
    <property type="molecule type" value="Genomic_DNA"/>
</dbReference>
<name>A0A086JGT2_TOXGO</name>
<organism evidence="3 4">
    <name type="scientific">Toxoplasma gondii p89</name>
    <dbReference type="NCBI Taxonomy" id="943119"/>
    <lineage>
        <taxon>Eukaryota</taxon>
        <taxon>Sar</taxon>
        <taxon>Alveolata</taxon>
        <taxon>Apicomplexa</taxon>
        <taxon>Conoidasida</taxon>
        <taxon>Coccidia</taxon>
        <taxon>Eucoccidiorida</taxon>
        <taxon>Eimeriorina</taxon>
        <taxon>Sarcocystidae</taxon>
        <taxon>Toxoplasma</taxon>
    </lineage>
</organism>
<reference evidence="3 4" key="1">
    <citation type="submission" date="2014-03" db="EMBL/GenBank/DDBJ databases">
        <authorList>
            <person name="Sibley D."/>
            <person name="Venepally P."/>
            <person name="Karamycheva S."/>
            <person name="Hadjithomas M."/>
            <person name="Khan A."/>
            <person name="Brunk B."/>
            <person name="Roos D."/>
            <person name="Caler E."/>
            <person name="Lorenzi H."/>
        </authorList>
    </citation>
    <scope>NUCLEOTIDE SEQUENCE [LARGE SCALE GENOMIC DNA]</scope>
    <source>
        <strain evidence="4">p89</strain>
    </source>
</reference>
<sequence>MRHRPKTKHSNFASRRKTMDKRISTSRRTLVENTLSSRKCLLDRLEKRLIELNGRLKSVIFRHDLPRGGDLTPAATHTDDPAVVEAENVAHTLRAQLIKLKGTSHNNNSDTGLPISKTGAEEVLEFLMETLEREKRRKRELESTLQRDMKRLSEATSRLEASQRELHRVLSDIDLVNEENMQLHNEVKRGQSFQQSTRWCEV</sequence>
<feature type="region of interest" description="Disordered" evidence="2">
    <location>
        <begin position="1"/>
        <end position="26"/>
    </location>
</feature>
<gene>
    <name evidence="3" type="ORF">TGP89_223915</name>
</gene>
<dbReference type="OrthoDB" id="10361827at2759"/>
<feature type="coiled-coil region" evidence="1">
    <location>
        <begin position="117"/>
        <end position="179"/>
    </location>
</feature>
<evidence type="ECO:0000313" key="3">
    <source>
        <dbReference type="EMBL" id="KFG31350.1"/>
    </source>
</evidence>
<keyword evidence="1" id="KW-0175">Coiled coil</keyword>
<protein>
    <submittedName>
        <fullName evidence="3">Uncharacterized protein</fullName>
    </submittedName>
</protein>
<accession>A0A086JGT2</accession>